<keyword evidence="2" id="KW-0813">Transport</keyword>
<organism evidence="10 11">
    <name type="scientific">Coccomyxa viridis</name>
    <dbReference type="NCBI Taxonomy" id="1274662"/>
    <lineage>
        <taxon>Eukaryota</taxon>
        <taxon>Viridiplantae</taxon>
        <taxon>Chlorophyta</taxon>
        <taxon>core chlorophytes</taxon>
        <taxon>Trebouxiophyceae</taxon>
        <taxon>Trebouxiophyceae incertae sedis</taxon>
        <taxon>Coccomyxaceae</taxon>
        <taxon>Coccomyxa</taxon>
    </lineage>
</organism>
<evidence type="ECO:0000256" key="4">
    <source>
        <dbReference type="ARBA" id="ARBA00022692"/>
    </source>
</evidence>
<evidence type="ECO:0000256" key="9">
    <source>
        <dbReference type="SAM" id="SignalP"/>
    </source>
</evidence>
<feature type="region of interest" description="Disordered" evidence="7">
    <location>
        <begin position="311"/>
        <end position="433"/>
    </location>
</feature>
<dbReference type="Proteomes" id="UP001314263">
    <property type="component" value="Unassembled WGS sequence"/>
</dbReference>
<feature type="chain" id="PRO_5043460608" description="Membrane transporter protein" evidence="9">
    <location>
        <begin position="22"/>
        <end position="702"/>
    </location>
</feature>
<keyword evidence="4 8" id="KW-0812">Transmembrane</keyword>
<feature type="region of interest" description="Disordered" evidence="7">
    <location>
        <begin position="221"/>
        <end position="240"/>
    </location>
</feature>
<comment type="subcellular location">
    <subcellularLocation>
        <location evidence="1">Cell membrane</location>
        <topology evidence="1">Multi-pass membrane protein</topology>
    </subcellularLocation>
</comment>
<gene>
    <name evidence="10" type="ORF">CVIRNUC_006676</name>
</gene>
<evidence type="ECO:0000256" key="6">
    <source>
        <dbReference type="ARBA" id="ARBA00023136"/>
    </source>
</evidence>
<feature type="compositionally biased region" description="Basic and acidic residues" evidence="7">
    <location>
        <begin position="334"/>
        <end position="343"/>
    </location>
</feature>
<dbReference type="PANTHER" id="PTHR30269:SF38">
    <property type="entry name" value="SULFITE EXPORTER TAUE_SAFE"/>
    <property type="match status" value="1"/>
</dbReference>
<dbReference type="InterPro" id="IPR052017">
    <property type="entry name" value="TSUP"/>
</dbReference>
<dbReference type="GO" id="GO:0005886">
    <property type="term" value="C:plasma membrane"/>
    <property type="evidence" value="ECO:0007669"/>
    <property type="project" value="UniProtKB-SubCell"/>
</dbReference>
<feature type="transmembrane region" description="Helical" evidence="8">
    <location>
        <begin position="190"/>
        <end position="211"/>
    </location>
</feature>
<keyword evidence="11" id="KW-1185">Reference proteome</keyword>
<dbReference type="EMBL" id="CAUYUE010000008">
    <property type="protein sequence ID" value="CAK0783477.1"/>
    <property type="molecule type" value="Genomic_DNA"/>
</dbReference>
<evidence type="ECO:0000256" key="8">
    <source>
        <dbReference type="SAM" id="Phobius"/>
    </source>
</evidence>
<dbReference type="Pfam" id="PF01925">
    <property type="entry name" value="TauE"/>
    <property type="match status" value="2"/>
</dbReference>
<evidence type="ECO:0000256" key="5">
    <source>
        <dbReference type="ARBA" id="ARBA00022989"/>
    </source>
</evidence>
<keyword evidence="5 8" id="KW-1133">Transmembrane helix</keyword>
<feature type="transmembrane region" description="Helical" evidence="8">
    <location>
        <begin position="680"/>
        <end position="699"/>
    </location>
</feature>
<comment type="caution">
    <text evidence="10">The sequence shown here is derived from an EMBL/GenBank/DDBJ whole genome shotgun (WGS) entry which is preliminary data.</text>
</comment>
<evidence type="ECO:0000256" key="7">
    <source>
        <dbReference type="SAM" id="MobiDB-lite"/>
    </source>
</evidence>
<feature type="compositionally biased region" description="Low complexity" evidence="7">
    <location>
        <begin position="315"/>
        <end position="333"/>
    </location>
</feature>
<feature type="region of interest" description="Disordered" evidence="7">
    <location>
        <begin position="254"/>
        <end position="293"/>
    </location>
</feature>
<evidence type="ECO:0000256" key="2">
    <source>
        <dbReference type="ARBA" id="ARBA00022448"/>
    </source>
</evidence>
<keyword evidence="3" id="KW-1003">Cell membrane</keyword>
<evidence type="ECO:0000313" key="10">
    <source>
        <dbReference type="EMBL" id="CAK0783477.1"/>
    </source>
</evidence>
<feature type="transmembrane region" description="Helical" evidence="8">
    <location>
        <begin position="156"/>
        <end position="178"/>
    </location>
</feature>
<feature type="transmembrane region" description="Helical" evidence="8">
    <location>
        <begin position="574"/>
        <end position="598"/>
    </location>
</feature>
<evidence type="ECO:0000313" key="11">
    <source>
        <dbReference type="Proteomes" id="UP001314263"/>
    </source>
</evidence>
<reference evidence="10 11" key="1">
    <citation type="submission" date="2023-10" db="EMBL/GenBank/DDBJ databases">
        <authorList>
            <person name="Maclean D."/>
            <person name="Macfadyen A."/>
        </authorList>
    </citation>
    <scope>NUCLEOTIDE SEQUENCE [LARGE SCALE GENOMIC DNA]</scope>
</reference>
<dbReference type="PANTHER" id="PTHR30269">
    <property type="entry name" value="TRANSMEMBRANE PROTEIN YFCA"/>
    <property type="match status" value="1"/>
</dbReference>
<feature type="signal peptide" evidence="9">
    <location>
        <begin position="1"/>
        <end position="21"/>
    </location>
</feature>
<protein>
    <recommendedName>
        <fullName evidence="12">Membrane transporter protein</fullName>
    </recommendedName>
</protein>
<feature type="transmembrane region" description="Helical" evidence="8">
    <location>
        <begin position="131"/>
        <end position="150"/>
    </location>
</feature>
<feature type="transmembrane region" description="Helical" evidence="8">
    <location>
        <begin position="648"/>
        <end position="668"/>
    </location>
</feature>
<keyword evidence="6 8" id="KW-0472">Membrane</keyword>
<feature type="transmembrane region" description="Helical" evidence="8">
    <location>
        <begin position="95"/>
        <end position="119"/>
    </location>
</feature>
<name>A0AAV1IB77_9CHLO</name>
<dbReference type="InterPro" id="IPR002781">
    <property type="entry name" value="TM_pro_TauE-like"/>
</dbReference>
<accession>A0AAV1IB77</accession>
<proteinExistence type="predicted"/>
<evidence type="ECO:0000256" key="3">
    <source>
        <dbReference type="ARBA" id="ARBA00022475"/>
    </source>
</evidence>
<evidence type="ECO:0000256" key="1">
    <source>
        <dbReference type="ARBA" id="ARBA00004651"/>
    </source>
</evidence>
<dbReference type="AlphaFoldDB" id="A0AAV1IB77"/>
<sequence length="702" mass="74120">MHASRHIACVVLICLALCIEGRVLSGVRAPDDGTTAGTFLENDTARSLEGDLHALQEIPQDGVAAANFFDVSTRLVGISVNRDWRPYVVLAVGELLGYIVRSITGFGSAIVIVACWTVCQTCGLDAGPFQSLIFADSICSLASAAPLVYITKPWHYASWKIVVTLLCFQAVGATAGAYLVQHLEPHNLQFAIASSLLVVFILMVCPLAKLLSHLKAASTRKEGTKEPLLPHQDTEGAPEKQSWRQWLGFGLGPKGAGQHEARNDEQSGEAKAASLQEAERTPGKAAESPFADLKDRRFSEDDWEVMRSRVRRLGRSGTAGSPASAGPGPLAGSREPEPGRHIGSESARQGLVDDHSDSKCAAPLPLSRRQSDSASSLRAGEGLCRARGNNVPGTSPASIQEEPEEGKAADENFATSDLPPGPSRPPMVQQKSGSFRQREAERMRRFIIARQLSGGSAQNGEAPLPLNDPILATEEADALAQSTNQVAAHAHHYEQGGAVGVGEVIKGSLSAEVGSLLIGVVSHAGSPRPESPQRLGSIAHIGHVEEGPMREASAGEAEAAPLLERSASQKARQWTIATPLLLAAGALAGTSGGCLATLSGIGGPPLILMYELLAVPKQVVRATQTTMGLVSVKFFTYLLLGAGSWSNLPLYGMAIVCSLIGLNIGNAISKRMDQRMFSNLLLGIMLLSTALLYAASYGLTGR</sequence>
<evidence type="ECO:0008006" key="12">
    <source>
        <dbReference type="Google" id="ProtNLM"/>
    </source>
</evidence>
<keyword evidence="9" id="KW-0732">Signal</keyword>